<dbReference type="HOGENOM" id="CLU_487550_0_0_1"/>
<dbReference type="PANTHER" id="PTHR12461">
    <property type="entry name" value="HYPOXIA-INDUCIBLE FACTOR 1 ALPHA INHIBITOR-RELATED"/>
    <property type="match status" value="1"/>
</dbReference>
<evidence type="ECO:0000256" key="2">
    <source>
        <dbReference type="SAM" id="Phobius"/>
    </source>
</evidence>
<dbReference type="AlphaFoldDB" id="N1Q7I7"/>
<organism evidence="4 5">
    <name type="scientific">Pseudocercospora fijiensis (strain CIRAD86)</name>
    <name type="common">Black leaf streak disease fungus</name>
    <name type="synonym">Mycosphaerella fijiensis</name>
    <dbReference type="NCBI Taxonomy" id="383855"/>
    <lineage>
        <taxon>Eukaryota</taxon>
        <taxon>Fungi</taxon>
        <taxon>Dikarya</taxon>
        <taxon>Ascomycota</taxon>
        <taxon>Pezizomycotina</taxon>
        <taxon>Dothideomycetes</taxon>
        <taxon>Dothideomycetidae</taxon>
        <taxon>Mycosphaerellales</taxon>
        <taxon>Mycosphaerellaceae</taxon>
        <taxon>Pseudocercospora</taxon>
    </lineage>
</organism>
<feature type="transmembrane region" description="Helical" evidence="2">
    <location>
        <begin position="421"/>
        <end position="444"/>
    </location>
</feature>
<dbReference type="VEuPathDB" id="FungiDB:MYCFIDRAFT_212956"/>
<dbReference type="Pfam" id="PF13621">
    <property type="entry name" value="Cupin_8"/>
    <property type="match status" value="1"/>
</dbReference>
<feature type="domain" description="JmjC" evidence="3">
    <location>
        <begin position="49"/>
        <end position="242"/>
    </location>
</feature>
<dbReference type="STRING" id="383855.N1Q7I7"/>
<dbReference type="EMBL" id="KB446555">
    <property type="protein sequence ID" value="EME87611.1"/>
    <property type="molecule type" value="Genomic_DNA"/>
</dbReference>
<evidence type="ECO:0000313" key="4">
    <source>
        <dbReference type="EMBL" id="EME87611.1"/>
    </source>
</evidence>
<protein>
    <recommendedName>
        <fullName evidence="3">JmjC domain-containing protein</fullName>
    </recommendedName>
</protein>
<reference evidence="4 5" key="1">
    <citation type="journal article" date="2012" name="PLoS Pathog.">
        <title>Diverse lifestyles and strategies of plant pathogenesis encoded in the genomes of eighteen Dothideomycetes fungi.</title>
        <authorList>
            <person name="Ohm R.A."/>
            <person name="Feau N."/>
            <person name="Henrissat B."/>
            <person name="Schoch C.L."/>
            <person name="Horwitz B.A."/>
            <person name="Barry K.W."/>
            <person name="Condon B.J."/>
            <person name="Copeland A.C."/>
            <person name="Dhillon B."/>
            <person name="Glaser F."/>
            <person name="Hesse C.N."/>
            <person name="Kosti I."/>
            <person name="LaButti K."/>
            <person name="Lindquist E.A."/>
            <person name="Lucas S."/>
            <person name="Salamov A.A."/>
            <person name="Bradshaw R.E."/>
            <person name="Ciuffetti L."/>
            <person name="Hamelin R.C."/>
            <person name="Kema G.H.J."/>
            <person name="Lawrence C."/>
            <person name="Scott J.A."/>
            <person name="Spatafora J.W."/>
            <person name="Turgeon B.G."/>
            <person name="de Wit P.J.G.M."/>
            <person name="Zhong S."/>
            <person name="Goodwin S.B."/>
            <person name="Grigoriev I.V."/>
        </authorList>
    </citation>
    <scope>NUCLEOTIDE SEQUENCE [LARGE SCALE GENOMIC DNA]</scope>
    <source>
        <strain evidence="4 5">CIRAD86</strain>
    </source>
</reference>
<keyword evidence="2" id="KW-0812">Transmembrane</keyword>
<dbReference type="Gene3D" id="1.20.5.510">
    <property type="entry name" value="Single helix bin"/>
    <property type="match status" value="1"/>
</dbReference>
<dbReference type="Proteomes" id="UP000016932">
    <property type="component" value="Unassembled WGS sequence"/>
</dbReference>
<keyword evidence="5" id="KW-1185">Reference proteome</keyword>
<dbReference type="SUPFAM" id="SSF51197">
    <property type="entry name" value="Clavaminate synthase-like"/>
    <property type="match status" value="1"/>
</dbReference>
<dbReference type="RefSeq" id="XP_007920995.1">
    <property type="nucleotide sequence ID" value="XM_007922804.1"/>
</dbReference>
<dbReference type="OrthoDB" id="263283at2759"/>
<dbReference type="InterPro" id="IPR041667">
    <property type="entry name" value="Cupin_8"/>
</dbReference>
<dbReference type="PANTHER" id="PTHR12461:SF105">
    <property type="entry name" value="HYPOXIA-INDUCIBLE FACTOR 1-ALPHA INHIBITOR"/>
    <property type="match status" value="1"/>
</dbReference>
<dbReference type="KEGG" id="pfj:MYCFIDRAFT_212956"/>
<name>N1Q7I7_PSEFD</name>
<evidence type="ECO:0000313" key="5">
    <source>
        <dbReference type="Proteomes" id="UP000016932"/>
    </source>
</evidence>
<accession>N1Q7I7</accession>
<evidence type="ECO:0000259" key="3">
    <source>
        <dbReference type="PROSITE" id="PS51184"/>
    </source>
</evidence>
<dbReference type="GeneID" id="19337862"/>
<dbReference type="eggNOG" id="KOG2132">
    <property type="taxonomic scope" value="Eukaryota"/>
</dbReference>
<dbReference type="PROSITE" id="PS51184">
    <property type="entry name" value="JMJC"/>
    <property type="match status" value="1"/>
</dbReference>
<dbReference type="SMART" id="SM00558">
    <property type="entry name" value="JmjC"/>
    <property type="match status" value="1"/>
</dbReference>
<evidence type="ECO:0000256" key="1">
    <source>
        <dbReference type="SAM" id="MobiDB-lite"/>
    </source>
</evidence>
<feature type="compositionally biased region" description="Polar residues" evidence="1">
    <location>
        <begin position="498"/>
        <end position="508"/>
    </location>
</feature>
<proteinExistence type="predicted"/>
<feature type="region of interest" description="Disordered" evidence="1">
    <location>
        <begin position="493"/>
        <end position="559"/>
    </location>
</feature>
<keyword evidence="2" id="KW-1133">Transmembrane helix</keyword>
<gene>
    <name evidence="4" type="ORF">MYCFIDRAFT_212956</name>
</gene>
<keyword evidence="2" id="KW-0472">Membrane</keyword>
<sequence length="559" mass="60284">MPAVKKWFLKDAKNNSTLNTAYLAKWGSTIVPLEISNNDDFTRIEQSFSFFLDASNTTTTPTAQVYLAQARLADLPRALVNDVPTPEIVLKAGKGDVYDSSIWLGRAPTYTPLHRDPNPNLFVQLAGQKVVRLFNPSMGHGIFAKVQEVIGGSASATMRGEEMMAGEEKKALEAEVWHKTTSYHDDCFEVNLHAGDALFIPKGWWHSIKGIGNDMTGSVTVPKDPRKGSGWRAERRSFQWLRRGTGSLGSGIHASFSGLSVLLLDLICFDQPDVYISTFASGISIATAIMTTPNMTCPEGGRFYACGDGSRYVGCCLSDPCAVGCPAGNLVKTEFDAEQYGQIPDQQCSNGLFYTCAYTDPPFWGCCTESGCGTDTGCPNTALAGAFLSQNPADAQPFLSLNTTWTQSTAAASGSSTNTGAIAGGVVGGVVVLAAFVFGIWWFYRRRRRQAAKKGNGNGAMQAELSGQGVSELPPDQATTNFKHVPQSYNLSPMVPSYHSSPQHNGSEWSARPPSYQKWGDPPQQMVPQELPGSNAGVEMDSGQDVERRDKSASSTSPR</sequence>
<dbReference type="Gene3D" id="2.60.120.650">
    <property type="entry name" value="Cupin"/>
    <property type="match status" value="1"/>
</dbReference>
<dbReference type="InterPro" id="IPR003347">
    <property type="entry name" value="JmjC_dom"/>
</dbReference>